<dbReference type="STRING" id="169760.PSTEL_06040"/>
<dbReference type="AlphaFoldDB" id="A0A089LPC1"/>
<accession>A0A089LPC1</accession>
<proteinExistence type="predicted"/>
<dbReference type="OrthoDB" id="2598122at2"/>
<dbReference type="KEGG" id="pste:PSTEL_06040"/>
<dbReference type="RefSeq" id="WP_038694097.1">
    <property type="nucleotide sequence ID" value="NZ_CP009286.1"/>
</dbReference>
<keyword evidence="2" id="KW-1185">Reference proteome</keyword>
<evidence type="ECO:0008006" key="3">
    <source>
        <dbReference type="Google" id="ProtNLM"/>
    </source>
</evidence>
<dbReference type="Proteomes" id="UP000029507">
    <property type="component" value="Chromosome"/>
</dbReference>
<evidence type="ECO:0000313" key="1">
    <source>
        <dbReference type="EMBL" id="AIQ62727.1"/>
    </source>
</evidence>
<gene>
    <name evidence="1" type="ORF">PSTEL_06040</name>
</gene>
<evidence type="ECO:0000313" key="2">
    <source>
        <dbReference type="Proteomes" id="UP000029507"/>
    </source>
</evidence>
<organism evidence="1 2">
    <name type="scientific">Paenibacillus stellifer</name>
    <dbReference type="NCBI Taxonomy" id="169760"/>
    <lineage>
        <taxon>Bacteria</taxon>
        <taxon>Bacillati</taxon>
        <taxon>Bacillota</taxon>
        <taxon>Bacilli</taxon>
        <taxon>Bacillales</taxon>
        <taxon>Paenibacillaceae</taxon>
        <taxon>Paenibacillus</taxon>
    </lineage>
</organism>
<protein>
    <recommendedName>
        <fullName evidence="3">DUF5050 domain-containing protein</fullName>
    </recommendedName>
</protein>
<sequence length="185" mass="21579">MEARDKSYKYYFGWDRYAQDFVLKRKPLSDVDNDETYISADEDTYYFEEEQEDKGERLSTYLVFMNGYIWDVESDQFVYSERDGANRTSYLHLFKNGKETVRKLKGWSSDPLDIIDGWVYFTVDAEDSDSGGLFAIRPDGSGFRQVGNKGLNSQSYLGTIKSYLVFRHLNQQGIPDGSFTFLRKQ</sequence>
<dbReference type="EMBL" id="CP009286">
    <property type="protein sequence ID" value="AIQ62727.1"/>
    <property type="molecule type" value="Genomic_DNA"/>
</dbReference>
<reference evidence="1 2" key="1">
    <citation type="submission" date="2014-08" db="EMBL/GenBank/DDBJ databases">
        <title>Comparative genomics of the Paenibacillus odorifer group.</title>
        <authorList>
            <person name="den Bakker H.C."/>
            <person name="Tsai Y.-C."/>
            <person name="Martin N."/>
            <person name="Korlach J."/>
            <person name="Wiedmann M."/>
        </authorList>
    </citation>
    <scope>NUCLEOTIDE SEQUENCE [LARGE SCALE GENOMIC DNA]</scope>
    <source>
        <strain evidence="1 2">DSM 14472</strain>
    </source>
</reference>
<name>A0A089LPC1_9BACL</name>
<dbReference type="HOGENOM" id="CLU_101765_0_0_9"/>